<sequence length="567" mass="64213">MRAKLKPTFWSQDVLGVPPEARVRTYVHCLIGFISQPTIAIICALPLEVDVVDAHFDECYDNLEETEEDELPNCNISTIGRIERHFVALVQLPGIGKSSAAGVTSTLLLNFTGIRLVLVVGICGGVPFPSKRTELSRDPAGFERKGGEKCNNDRNLKSFITNLKTKKLRNRLQEDISSHLSYLHGMESDWAYPDCEQLGCDGELVQRDRLKERGTAPFIHFGKIASADTVMKSGNDRDKLAHDEGIIGSECISLFLSLPLIRRPGVFRSFMSKRTFHKVNDWLPSYLSRAPSQHHPVFSLIWTINKWNEQEHDSDIWSQRATTIIRVLKASQEKLNPPPLIMLILVQVLVNFFRFKSSCGRQTIAEISSSDTLEIESSLVNITLSGVDEETRECTVQPIHSFRYILDFETNDPVFKDAVILYAEMRCVSYLSITEFWEQAHGPLINDPQSMSLTHLSQKDRSLLISVSCMLQWEKPTLRNFEDVRRVYEFGISQAINHATLIPKGLRLQAKQVWVPIRSYISNSWGRNGSEFMASAPKSTEMDDIISPYLERTVLGVIESFSDPQSY</sequence>
<accession>B8MJV6</accession>
<dbReference type="GO" id="GO:0003824">
    <property type="term" value="F:catalytic activity"/>
    <property type="evidence" value="ECO:0007669"/>
    <property type="project" value="InterPro"/>
</dbReference>
<dbReference type="GO" id="GO:0009116">
    <property type="term" value="P:nucleoside metabolic process"/>
    <property type="evidence" value="ECO:0007669"/>
    <property type="project" value="InterPro"/>
</dbReference>
<dbReference type="PhylomeDB" id="B8MJV6"/>
<dbReference type="AlphaFoldDB" id="B8MJV6"/>
<dbReference type="HOGENOM" id="CLU_480737_0_0_1"/>
<organism evidence="2 3">
    <name type="scientific">Talaromyces stipitatus (strain ATCC 10500 / CBS 375.48 / QM 6759 / NRRL 1006)</name>
    <name type="common">Penicillium stipitatum</name>
    <dbReference type="NCBI Taxonomy" id="441959"/>
    <lineage>
        <taxon>Eukaryota</taxon>
        <taxon>Fungi</taxon>
        <taxon>Dikarya</taxon>
        <taxon>Ascomycota</taxon>
        <taxon>Pezizomycotina</taxon>
        <taxon>Eurotiomycetes</taxon>
        <taxon>Eurotiomycetidae</taxon>
        <taxon>Eurotiales</taxon>
        <taxon>Trichocomaceae</taxon>
        <taxon>Talaromyces</taxon>
        <taxon>Talaromyces sect. Talaromyces</taxon>
    </lineage>
</organism>
<dbReference type="STRING" id="441959.B8MJV6"/>
<dbReference type="Pfam" id="PF01048">
    <property type="entry name" value="PNP_UDP_1"/>
    <property type="match status" value="1"/>
</dbReference>
<evidence type="ECO:0000313" key="3">
    <source>
        <dbReference type="Proteomes" id="UP000001745"/>
    </source>
</evidence>
<gene>
    <name evidence="2" type="ORF">TSTA_042470</name>
</gene>
<dbReference type="OrthoDB" id="1577640at2759"/>
<dbReference type="EMBL" id="EQ962657">
    <property type="protein sequence ID" value="EED14773.1"/>
    <property type="molecule type" value="Genomic_DNA"/>
</dbReference>
<dbReference type="InParanoid" id="B8MJV6"/>
<dbReference type="InterPro" id="IPR035994">
    <property type="entry name" value="Nucleoside_phosphorylase_sf"/>
</dbReference>
<dbReference type="SUPFAM" id="SSF53167">
    <property type="entry name" value="Purine and uridine phosphorylases"/>
    <property type="match status" value="1"/>
</dbReference>
<dbReference type="InterPro" id="IPR053137">
    <property type="entry name" value="NLR-like"/>
</dbReference>
<evidence type="ECO:0000313" key="2">
    <source>
        <dbReference type="EMBL" id="EED14773.1"/>
    </source>
</evidence>
<reference evidence="3" key="1">
    <citation type="journal article" date="2015" name="Genome Announc.">
        <title>Genome sequence of the AIDS-associated pathogen Penicillium marneffei (ATCC18224) and its near taxonomic relative Talaromyces stipitatus (ATCC10500).</title>
        <authorList>
            <person name="Nierman W.C."/>
            <person name="Fedorova-Abrams N.D."/>
            <person name="Andrianopoulos A."/>
        </authorList>
    </citation>
    <scope>NUCLEOTIDE SEQUENCE [LARGE SCALE GENOMIC DNA]</scope>
    <source>
        <strain evidence="3">ATCC 10500 / CBS 375.48 / QM 6759 / NRRL 1006</strain>
    </source>
</reference>
<name>B8MJV6_TALSN</name>
<keyword evidence="3" id="KW-1185">Reference proteome</keyword>
<proteinExistence type="predicted"/>
<evidence type="ECO:0000259" key="1">
    <source>
        <dbReference type="Pfam" id="PF01048"/>
    </source>
</evidence>
<dbReference type="Proteomes" id="UP000001745">
    <property type="component" value="Unassembled WGS sequence"/>
</dbReference>
<dbReference type="PANTHER" id="PTHR46082:SF6">
    <property type="entry name" value="AAA+ ATPASE DOMAIN-CONTAINING PROTEIN-RELATED"/>
    <property type="match status" value="1"/>
</dbReference>
<dbReference type="GeneID" id="8103340"/>
<dbReference type="InterPro" id="IPR000845">
    <property type="entry name" value="Nucleoside_phosphorylase_d"/>
</dbReference>
<feature type="domain" description="Nucleoside phosphorylase" evidence="1">
    <location>
        <begin position="38"/>
        <end position="126"/>
    </location>
</feature>
<dbReference type="PANTHER" id="PTHR46082">
    <property type="entry name" value="ATP/GTP-BINDING PROTEIN-RELATED"/>
    <property type="match status" value="1"/>
</dbReference>
<dbReference type="VEuPathDB" id="FungiDB:TSTA_042470"/>
<protein>
    <recommendedName>
        <fullName evidence="1">Nucleoside phosphorylase domain-containing protein</fullName>
    </recommendedName>
</protein>
<dbReference type="RefSeq" id="XP_002484726.1">
    <property type="nucleotide sequence ID" value="XM_002484681.1"/>
</dbReference>
<dbReference type="Gene3D" id="3.40.50.1580">
    <property type="entry name" value="Nucleoside phosphorylase domain"/>
    <property type="match status" value="2"/>
</dbReference>